<dbReference type="SMART" id="SM00028">
    <property type="entry name" value="TPR"/>
    <property type="match status" value="4"/>
</dbReference>
<feature type="compositionally biased region" description="Basic and acidic residues" evidence="2">
    <location>
        <begin position="1213"/>
        <end position="1225"/>
    </location>
</feature>
<dbReference type="Proteomes" id="UP000606974">
    <property type="component" value="Unassembled WGS sequence"/>
</dbReference>
<evidence type="ECO:0008006" key="5">
    <source>
        <dbReference type="Google" id="ProtNLM"/>
    </source>
</evidence>
<evidence type="ECO:0000313" key="3">
    <source>
        <dbReference type="EMBL" id="KAF7509409.1"/>
    </source>
</evidence>
<dbReference type="SUPFAM" id="SSF52540">
    <property type="entry name" value="P-loop containing nucleoside triphosphate hydrolases"/>
    <property type="match status" value="1"/>
</dbReference>
<dbReference type="PANTHER" id="PTHR48182:SF3">
    <property type="entry name" value="DUF676 DOMAIN-CONTAINING PROTEIN"/>
    <property type="match status" value="1"/>
</dbReference>
<evidence type="ECO:0000256" key="2">
    <source>
        <dbReference type="SAM" id="MobiDB-lite"/>
    </source>
</evidence>
<gene>
    <name evidence="3" type="ORF">GJ744_008132</name>
</gene>
<sequence length="1225" mass="138519">MDDVFPIGLHQVWPRQGDATDFSSPLPDTNVDIVAIHGLDTGSPLTWMAYAKEGDHSSRAVNWLQDSDMLPSKMPTARIYTFDWNSKTYTGASVEYLISHARDLLFSLKHREGAKDRPILFIAACFGGTLLAKALNYAANPHNEYRFILDLTIGITFLGTPFRSSNELALTAAQLRVLISSAFGAESSSRLFYELDGENGIMKELTESFARLVTSKHGGIPVRCFFETRVTDVSKAIPKLPQVLRKLVALQTNIILVDEESACLQGVERLSLPTNHAMMNKYRGASDPAFIKVAITLCGFLETWKNKTVKESASAVGPTPEPSGQNLIQNSHVSVTHRHWVVSRKIHSVLIGREIDLENLESYLLPPLEEQKCHRAFRIIGIRGIGKSELCLRVVHKLRVRFYGVFWLDVRNSKSAEEGFFDIARIISGRPRDSLDDALGVLERVRKPWLLVLENANDPDGFYIKFFYSWSKATILLISHTERPGFGEVRLTHHIELGSITGEAAIKLFYKSAEMTRSQNDSEIDSIIKTIVVDILCCYTLGILMAGAYLRRESVKLSEYLNDLKGIQATSDQLQALNLCLGTRNPAYRSEFRAMWSVLEASARALSAVGGDDGRDALGLLQILAVMDSGTVSLDIFEPVSKDRINPKSSSFNDQPDVGVVSFKMTKWQYERLPEFVNLDCRLPKSTRLQRAVELLQSFSLIQQAKNDTAGSEVISAHPVIHAWIKARQSSEDRQSTWIRTAALLAFSSTNFSERSESSEKIFRKHLQSVFDAQESTQIRGLPSVEIARLLFGCYTLSKSIRDLKTCQLLLGRIFSTMEVDRDVPSVLYAELYLEEAFCLEQCSQIKKAIEVLELLACVCEPMLPENSVTRLRTQHNLASLYLRNKQFQQSVELFRNVIKTQEKEAVNPFDYAPSREKLVEALVADGQTKCAGEILDSMRFQGRGIEESLDEYFRNRFKLAELHMINLQPRIAIEVLRDLEQSYVERIGENDREHRSIRRKLAHCHKIIGEFNQCIAILEPLLKIDIELEGENHQLCQFERCGVADAYLASGQPKKAIKVLRRVLDIKKDTLSKEHESFVDPRLLLGDAYRQSGEWEKAIYNLKEAIKIVKKRSKQDTRLLSANIMVARIYMANSEANKCISHLENALKEQVSTTNIGKNHRQRLQEELSKAYFEAGRNTEAKELRQHILDAQERTVKDQSPFLQPCPPLQKLKSETPLTKRDDA</sequence>
<dbReference type="Gene3D" id="3.40.50.300">
    <property type="entry name" value="P-loop containing nucleotide triphosphate hydrolases"/>
    <property type="match status" value="1"/>
</dbReference>
<feature type="repeat" description="TPR" evidence="1">
    <location>
        <begin position="872"/>
        <end position="905"/>
    </location>
</feature>
<dbReference type="InterPro" id="IPR019734">
    <property type="entry name" value="TPR_rpt"/>
</dbReference>
<dbReference type="InterPro" id="IPR052374">
    <property type="entry name" value="SERAC1"/>
</dbReference>
<dbReference type="Gene3D" id="1.25.40.10">
    <property type="entry name" value="Tetratricopeptide repeat domain"/>
    <property type="match status" value="2"/>
</dbReference>
<feature type="repeat" description="TPR" evidence="1">
    <location>
        <begin position="1080"/>
        <end position="1113"/>
    </location>
</feature>
<dbReference type="PROSITE" id="PS50005">
    <property type="entry name" value="TPR"/>
    <property type="match status" value="2"/>
</dbReference>
<dbReference type="SUPFAM" id="SSF48452">
    <property type="entry name" value="TPR-like"/>
    <property type="match status" value="1"/>
</dbReference>
<organism evidence="3 4">
    <name type="scientific">Endocarpon pusillum</name>
    <dbReference type="NCBI Taxonomy" id="364733"/>
    <lineage>
        <taxon>Eukaryota</taxon>
        <taxon>Fungi</taxon>
        <taxon>Dikarya</taxon>
        <taxon>Ascomycota</taxon>
        <taxon>Pezizomycotina</taxon>
        <taxon>Eurotiomycetes</taxon>
        <taxon>Chaetothyriomycetidae</taxon>
        <taxon>Verrucariales</taxon>
        <taxon>Verrucariaceae</taxon>
        <taxon>Endocarpon</taxon>
    </lineage>
</organism>
<proteinExistence type="predicted"/>
<keyword evidence="1" id="KW-0802">TPR repeat</keyword>
<dbReference type="Pfam" id="PF13424">
    <property type="entry name" value="TPR_12"/>
    <property type="match status" value="1"/>
</dbReference>
<keyword evidence="4" id="KW-1185">Reference proteome</keyword>
<dbReference type="InterPro" id="IPR027417">
    <property type="entry name" value="P-loop_NTPase"/>
</dbReference>
<feature type="region of interest" description="Disordered" evidence="2">
    <location>
        <begin position="1196"/>
        <end position="1225"/>
    </location>
</feature>
<evidence type="ECO:0000313" key="4">
    <source>
        <dbReference type="Proteomes" id="UP000606974"/>
    </source>
</evidence>
<dbReference type="EMBL" id="JAACFV010000042">
    <property type="protein sequence ID" value="KAF7509409.1"/>
    <property type="molecule type" value="Genomic_DNA"/>
</dbReference>
<dbReference type="OrthoDB" id="194358at2759"/>
<reference evidence="3" key="1">
    <citation type="submission" date="2020-02" db="EMBL/GenBank/DDBJ databases">
        <authorList>
            <person name="Palmer J.M."/>
        </authorList>
    </citation>
    <scope>NUCLEOTIDE SEQUENCE</scope>
    <source>
        <strain evidence="3">EPUS1.4</strain>
        <tissue evidence="3">Thallus</tissue>
    </source>
</reference>
<dbReference type="InterPro" id="IPR011990">
    <property type="entry name" value="TPR-like_helical_dom_sf"/>
</dbReference>
<dbReference type="PANTHER" id="PTHR48182">
    <property type="entry name" value="PROTEIN SERAC1"/>
    <property type="match status" value="1"/>
</dbReference>
<name>A0A8H7E3Q3_9EURO</name>
<protein>
    <recommendedName>
        <fullName evidence="5">NB-ARC domain-containing protein</fullName>
    </recommendedName>
</protein>
<accession>A0A8H7E3Q3</accession>
<dbReference type="Pfam" id="PF13374">
    <property type="entry name" value="TPR_10"/>
    <property type="match status" value="1"/>
</dbReference>
<dbReference type="AlphaFoldDB" id="A0A8H7E3Q3"/>
<evidence type="ECO:0000256" key="1">
    <source>
        <dbReference type="PROSITE-ProRule" id="PRU00339"/>
    </source>
</evidence>
<comment type="caution">
    <text evidence="3">The sequence shown here is derived from an EMBL/GenBank/DDBJ whole genome shotgun (WGS) entry which is preliminary data.</text>
</comment>